<feature type="region of interest" description="Disordered" evidence="1">
    <location>
        <begin position="421"/>
        <end position="459"/>
    </location>
</feature>
<name>A0A8J2LK26_9HEXA</name>
<dbReference type="GO" id="GO:0032451">
    <property type="term" value="F:demethylase activity"/>
    <property type="evidence" value="ECO:0007669"/>
    <property type="project" value="TreeGrafter"/>
</dbReference>
<protein>
    <submittedName>
        <fullName evidence="3">Uncharacterized protein</fullName>
    </submittedName>
</protein>
<keyword evidence="2" id="KW-0812">Transmembrane</keyword>
<feature type="transmembrane region" description="Helical" evidence="2">
    <location>
        <begin position="108"/>
        <end position="129"/>
    </location>
</feature>
<dbReference type="PANTHER" id="PTHR12463:SF0">
    <property type="entry name" value="ALPHA-KETOGLUTARATE-DEPENDENT DIOXYGENASE ALKB HOMOLOG 4"/>
    <property type="match status" value="1"/>
</dbReference>
<feature type="compositionally biased region" description="Polar residues" evidence="1">
    <location>
        <begin position="446"/>
        <end position="459"/>
    </location>
</feature>
<dbReference type="GO" id="GO:0016491">
    <property type="term" value="F:oxidoreductase activity"/>
    <property type="evidence" value="ECO:0007669"/>
    <property type="project" value="TreeGrafter"/>
</dbReference>
<organism evidence="3 4">
    <name type="scientific">Allacma fusca</name>
    <dbReference type="NCBI Taxonomy" id="39272"/>
    <lineage>
        <taxon>Eukaryota</taxon>
        <taxon>Metazoa</taxon>
        <taxon>Ecdysozoa</taxon>
        <taxon>Arthropoda</taxon>
        <taxon>Hexapoda</taxon>
        <taxon>Collembola</taxon>
        <taxon>Symphypleona</taxon>
        <taxon>Sminthuridae</taxon>
        <taxon>Allacma</taxon>
    </lineage>
</organism>
<evidence type="ECO:0000313" key="3">
    <source>
        <dbReference type="EMBL" id="CAG7834970.1"/>
    </source>
</evidence>
<dbReference type="OrthoDB" id="442860at2759"/>
<proteinExistence type="predicted"/>
<reference evidence="3" key="1">
    <citation type="submission" date="2021-06" db="EMBL/GenBank/DDBJ databases">
        <authorList>
            <person name="Hodson N. C."/>
            <person name="Mongue J. A."/>
            <person name="Jaron S. K."/>
        </authorList>
    </citation>
    <scope>NUCLEOTIDE SEQUENCE</scope>
</reference>
<comment type="caution">
    <text evidence="3">The sequence shown here is derived from an EMBL/GenBank/DDBJ whole genome shotgun (WGS) entry which is preliminary data.</text>
</comment>
<dbReference type="InterPro" id="IPR032857">
    <property type="entry name" value="ALKBH4"/>
</dbReference>
<keyword evidence="2" id="KW-0472">Membrane</keyword>
<dbReference type="AlphaFoldDB" id="A0A8J2LK26"/>
<evidence type="ECO:0000256" key="2">
    <source>
        <dbReference type="SAM" id="Phobius"/>
    </source>
</evidence>
<sequence>MLVSHPTLWRAVILPLGFITMSPPEFSNSEETETDTDMHTLPSEGTELEEVNNNTVFEPTALPRTSIQRNCCRPTEDNLLHVKPKIHLKSPSSSSVITHKPSKLSQSFHFATGLVTFSWLLYFLWNYMHPDESDLNPESLITKFSQLPLYTYLLSAFIISIVSTAVITGVSMAAFKIFENQAPPKLHRLQDFPKLYTSSDPAQRELKHTDILEEFNHGSMRPQTPYNYTPDSKPIVDARGVYKNTESGMDFLDGFYHQRIRKFKKTLEEQQEMLEKIRTKQKNLGLDEKNIPQYMLCSPCYDHYNCNRVHFDYNGYRYHCQPYDEDFGETRRKMSKVKIYKDNVLGKPSQPVDKPKNMSAPNDFPGRDLHSFISKKFPPFADDFDLSKRPELTKHEVKLAPPNPFRKSCPRKDPCIYCRSINPPHTHDNSQPQPLPTPTEDARNDCNGNTTDSTSQSYKPSKTDCRCALVNTDDPVPGGKKAVAVGPNILYVNYNFDYQNPAARPSKFFPNSVFFFWLETFSRCHLALITRVNMFKPRPCGCKGIRTCLVCEAEFGVQKVFDETNQERCFEYCYLCGNKAYEGSNVARDHGHHKGEAVEYPGVLVVPDFVTKEEELFLAEGCDRLPWDLSQSGRRKQNFGPKTNFKKKKINGKTFNGFPEFGRFVQNKLNEVKLLEDFQTIEQCAIEYRVETGACIDPHIDDCWVWGERVISVSLLSDSVLTMTKYSGPSTRYNLSYYKNGTNGCNNENCSDKIENFPIVRIPMPARSLLVLYGPARYEWEHCIYRNDVTGRRICMAYREFTPEYLEGGEHYEDVGVDILNSAKNFWDCES</sequence>
<keyword evidence="4" id="KW-1185">Reference proteome</keyword>
<dbReference type="PANTHER" id="PTHR12463">
    <property type="entry name" value="OXYGENASE-RELATED"/>
    <property type="match status" value="1"/>
</dbReference>
<keyword evidence="2" id="KW-1133">Transmembrane helix</keyword>
<feature type="transmembrane region" description="Helical" evidence="2">
    <location>
        <begin position="149"/>
        <end position="178"/>
    </location>
</feature>
<dbReference type="Proteomes" id="UP000708208">
    <property type="component" value="Unassembled WGS sequence"/>
</dbReference>
<dbReference type="GO" id="GO:0070988">
    <property type="term" value="P:demethylation"/>
    <property type="evidence" value="ECO:0007669"/>
    <property type="project" value="InterPro"/>
</dbReference>
<accession>A0A8J2LK26</accession>
<dbReference type="EMBL" id="CAJVCH010570458">
    <property type="protein sequence ID" value="CAG7834970.1"/>
    <property type="molecule type" value="Genomic_DNA"/>
</dbReference>
<evidence type="ECO:0000313" key="4">
    <source>
        <dbReference type="Proteomes" id="UP000708208"/>
    </source>
</evidence>
<evidence type="ECO:0000256" key="1">
    <source>
        <dbReference type="SAM" id="MobiDB-lite"/>
    </source>
</evidence>
<gene>
    <name evidence="3" type="ORF">AFUS01_LOCUS44406</name>
</gene>